<organism evidence="2 3">
    <name type="scientific">Microbispora hainanensis</name>
    <dbReference type="NCBI Taxonomy" id="568844"/>
    <lineage>
        <taxon>Bacteria</taxon>
        <taxon>Bacillati</taxon>
        <taxon>Actinomycetota</taxon>
        <taxon>Actinomycetes</taxon>
        <taxon>Streptosporangiales</taxon>
        <taxon>Streptosporangiaceae</taxon>
        <taxon>Microbispora</taxon>
    </lineage>
</organism>
<sequence>MADQLVRWEIDGESVIVETGEEIADTWAPAGACGERVVYQSAEGLKKALHGVRDAARTALAAFRDFPEGPQEVEVEFGVKLATEAGAIIAKSAAEGHLTVKLKWIEKPADSGRE</sequence>
<evidence type="ECO:0000313" key="3">
    <source>
        <dbReference type="Proteomes" id="UP001432011"/>
    </source>
</evidence>
<dbReference type="RefSeq" id="WP_142648254.1">
    <property type="nucleotide sequence ID" value="NZ_CP108085.1"/>
</dbReference>
<dbReference type="Proteomes" id="UP001432011">
    <property type="component" value="Chromosome"/>
</dbReference>
<dbReference type="EMBL" id="CP108085">
    <property type="protein sequence ID" value="WUP77499.1"/>
    <property type="molecule type" value="Genomic_DNA"/>
</dbReference>
<dbReference type="InterPro" id="IPR045794">
    <property type="entry name" value="Trypco1"/>
</dbReference>
<evidence type="ECO:0000259" key="1">
    <source>
        <dbReference type="Pfam" id="PF19493"/>
    </source>
</evidence>
<reference evidence="2" key="1">
    <citation type="submission" date="2022-10" db="EMBL/GenBank/DDBJ databases">
        <title>The complete genomes of actinobacterial strains from the NBC collection.</title>
        <authorList>
            <person name="Joergensen T.S."/>
            <person name="Alvarez Arevalo M."/>
            <person name="Sterndorff E.B."/>
            <person name="Faurdal D."/>
            <person name="Vuksanovic O."/>
            <person name="Mourched A.-S."/>
            <person name="Charusanti P."/>
            <person name="Shaw S."/>
            <person name="Blin K."/>
            <person name="Weber T."/>
        </authorList>
    </citation>
    <scope>NUCLEOTIDE SEQUENCE</scope>
    <source>
        <strain evidence="2">NBC_00254</strain>
    </source>
</reference>
<feature type="domain" description="Trypsin-co-occurring" evidence="1">
    <location>
        <begin position="11"/>
        <end position="104"/>
    </location>
</feature>
<evidence type="ECO:0000313" key="2">
    <source>
        <dbReference type="EMBL" id="WUP77499.1"/>
    </source>
</evidence>
<proteinExistence type="predicted"/>
<protein>
    <recommendedName>
        <fullName evidence="1">Trypsin-co-occurring domain-containing protein</fullName>
    </recommendedName>
</protein>
<accession>A0ABZ1SY80</accession>
<gene>
    <name evidence="2" type="ORF">OG913_10930</name>
</gene>
<name>A0ABZ1SY80_9ACTN</name>
<dbReference type="NCBIfam" id="NF041216">
    <property type="entry name" value="CU044_2847_fam"/>
    <property type="match status" value="1"/>
</dbReference>
<keyword evidence="3" id="KW-1185">Reference proteome</keyword>
<dbReference type="Pfam" id="PF19493">
    <property type="entry name" value="Trypco1"/>
    <property type="match status" value="1"/>
</dbReference>